<evidence type="ECO:0008006" key="4">
    <source>
        <dbReference type="Google" id="ProtNLM"/>
    </source>
</evidence>
<dbReference type="EMBL" id="JBEOZM010000014">
    <property type="protein sequence ID" value="MER6271103.1"/>
    <property type="molecule type" value="Genomic_DNA"/>
</dbReference>
<keyword evidence="1" id="KW-0812">Transmembrane</keyword>
<reference evidence="2 3" key="1">
    <citation type="submission" date="2024-06" db="EMBL/GenBank/DDBJ databases">
        <title>The Natural Products Discovery Center: Release of the First 8490 Sequenced Strains for Exploring Actinobacteria Biosynthetic Diversity.</title>
        <authorList>
            <person name="Kalkreuter E."/>
            <person name="Kautsar S.A."/>
            <person name="Yang D."/>
            <person name="Bader C.D."/>
            <person name="Teijaro C.N."/>
            <person name="Fluegel L."/>
            <person name="Davis C.M."/>
            <person name="Simpson J.R."/>
            <person name="Lauterbach L."/>
            <person name="Steele A.D."/>
            <person name="Gui C."/>
            <person name="Meng S."/>
            <person name="Li G."/>
            <person name="Viehrig K."/>
            <person name="Ye F."/>
            <person name="Su P."/>
            <person name="Kiefer A.F."/>
            <person name="Nichols A."/>
            <person name="Cepeda A.J."/>
            <person name="Yan W."/>
            <person name="Fan B."/>
            <person name="Jiang Y."/>
            <person name="Adhikari A."/>
            <person name="Zheng C.-J."/>
            <person name="Schuster L."/>
            <person name="Cowan T.M."/>
            <person name="Smanski M.J."/>
            <person name="Chevrette M.G."/>
            <person name="De Carvalho L.P.S."/>
            <person name="Shen B."/>
        </authorList>
    </citation>
    <scope>NUCLEOTIDE SEQUENCE [LARGE SCALE GENOMIC DNA]</scope>
    <source>
        <strain evidence="2 3">NPDC001694</strain>
    </source>
</reference>
<dbReference type="Proteomes" id="UP001490365">
    <property type="component" value="Unassembled WGS sequence"/>
</dbReference>
<keyword evidence="1" id="KW-0472">Membrane</keyword>
<accession>A0ABV1TM39</accession>
<keyword evidence="3" id="KW-1185">Reference proteome</keyword>
<comment type="caution">
    <text evidence="2">The sequence shown here is derived from an EMBL/GenBank/DDBJ whole genome shotgun (WGS) entry which is preliminary data.</text>
</comment>
<keyword evidence="1" id="KW-1133">Transmembrane helix</keyword>
<organism evidence="2 3">
    <name type="scientific">Streptomyces sp. 900105755</name>
    <dbReference type="NCBI Taxonomy" id="3154389"/>
    <lineage>
        <taxon>Bacteria</taxon>
        <taxon>Bacillati</taxon>
        <taxon>Actinomycetota</taxon>
        <taxon>Actinomycetes</taxon>
        <taxon>Kitasatosporales</taxon>
        <taxon>Streptomycetaceae</taxon>
        <taxon>Streptomyces</taxon>
    </lineage>
</organism>
<feature type="transmembrane region" description="Helical" evidence="1">
    <location>
        <begin position="33"/>
        <end position="52"/>
    </location>
</feature>
<sequence length="193" mass="21073">MSSPYPPLPWASQPAVKHPPTRRAIHRRLIRQAVLLLVVWPGFFLAIALAAAADAEQFIPILVRGVFVMPVLLPLNVWGAITALRMHRRLSAYPWRLVECEVVVPSAQGWRPREYDPGTGREAMVPAILRIGREVLTSTPFKRHVSVRLSHVWCAGPPGPGAVVAEPGGARPFRLALRKDLTAAVGRAGAALS</sequence>
<feature type="transmembrane region" description="Helical" evidence="1">
    <location>
        <begin position="58"/>
        <end position="81"/>
    </location>
</feature>
<evidence type="ECO:0000256" key="1">
    <source>
        <dbReference type="SAM" id="Phobius"/>
    </source>
</evidence>
<gene>
    <name evidence="2" type="ORF">ABT211_27985</name>
</gene>
<protein>
    <recommendedName>
        <fullName evidence="4">DUF304 domain-containing protein</fullName>
    </recommendedName>
</protein>
<evidence type="ECO:0000313" key="3">
    <source>
        <dbReference type="Proteomes" id="UP001490365"/>
    </source>
</evidence>
<evidence type="ECO:0000313" key="2">
    <source>
        <dbReference type="EMBL" id="MER6271103.1"/>
    </source>
</evidence>
<name>A0ABV1TM39_9ACTN</name>
<dbReference type="RefSeq" id="WP_351959510.1">
    <property type="nucleotide sequence ID" value="NZ_JBEOZM010000014.1"/>
</dbReference>
<proteinExistence type="predicted"/>